<feature type="transmembrane region" description="Helical" evidence="5">
    <location>
        <begin position="129"/>
        <end position="155"/>
    </location>
</feature>
<name>A0ABT8T893_9BACT</name>
<dbReference type="PANTHER" id="PTHR10037">
    <property type="entry name" value="VOLTAGE-GATED CATION CHANNEL CALCIUM AND SODIUM"/>
    <property type="match status" value="1"/>
</dbReference>
<evidence type="ECO:0000313" key="8">
    <source>
        <dbReference type="Proteomes" id="UP001171111"/>
    </source>
</evidence>
<keyword evidence="2 5" id="KW-0812">Transmembrane</keyword>
<proteinExistence type="predicted"/>
<evidence type="ECO:0000313" key="7">
    <source>
        <dbReference type="EMBL" id="MDO2409788.1"/>
    </source>
</evidence>
<dbReference type="InterPro" id="IPR027359">
    <property type="entry name" value="Volt_channel_dom_sf"/>
</dbReference>
<feature type="transmembrane region" description="Helical" evidence="5">
    <location>
        <begin position="23"/>
        <end position="41"/>
    </location>
</feature>
<accession>A0ABT8T893</accession>
<feature type="transmembrane region" description="Helical" evidence="5">
    <location>
        <begin position="87"/>
        <end position="108"/>
    </location>
</feature>
<evidence type="ECO:0000259" key="6">
    <source>
        <dbReference type="Pfam" id="PF00520"/>
    </source>
</evidence>
<dbReference type="Gene3D" id="1.10.287.70">
    <property type="match status" value="1"/>
</dbReference>
<protein>
    <submittedName>
        <fullName evidence="7">Ion transporter</fullName>
    </submittedName>
</protein>
<dbReference type="InterPro" id="IPR043203">
    <property type="entry name" value="VGCC_Ca_Na"/>
</dbReference>
<dbReference type="Proteomes" id="UP001171111">
    <property type="component" value="Unassembled WGS sequence"/>
</dbReference>
<dbReference type="InterPro" id="IPR005821">
    <property type="entry name" value="Ion_trans_dom"/>
</dbReference>
<feature type="transmembrane region" description="Helical" evidence="5">
    <location>
        <begin position="204"/>
        <end position="229"/>
    </location>
</feature>
<comment type="caution">
    <text evidence="7">The sequence shown here is derived from an EMBL/GenBank/DDBJ whole genome shotgun (WGS) entry which is preliminary data.</text>
</comment>
<evidence type="ECO:0000256" key="4">
    <source>
        <dbReference type="ARBA" id="ARBA00023136"/>
    </source>
</evidence>
<feature type="domain" description="Ion transport" evidence="6">
    <location>
        <begin position="22"/>
        <end position="239"/>
    </location>
</feature>
<dbReference type="Gene3D" id="1.20.120.350">
    <property type="entry name" value="Voltage-gated potassium channels. Chain C"/>
    <property type="match status" value="1"/>
</dbReference>
<dbReference type="SUPFAM" id="SSF81324">
    <property type="entry name" value="Voltage-gated potassium channels"/>
    <property type="match status" value="1"/>
</dbReference>
<sequence length="245" mass="27814">MSSLTNARITTRSKLQSIIETKAWNYAIIAVILFNSLLLGLNTSSQIKANFGGLLNALDMLCLVIFTIELVLRIFCYRLAFFTNSDKWWNIFDFLIVAISFVAIEYSVLRTLRTLRILRLISSVPAMRVVVDAVLKTIPAMLSISALLSIFYYVYGVLCVEFFAEKFPEWFGTLPRALYTLFQIMTLESWSMGIVRPVMEVYPYAWIVFVSYIVLVGMIALNLIVGVIVNSLNEITQSKNANNDL</sequence>
<evidence type="ECO:0000256" key="1">
    <source>
        <dbReference type="ARBA" id="ARBA00004141"/>
    </source>
</evidence>
<dbReference type="Pfam" id="PF00520">
    <property type="entry name" value="Ion_trans"/>
    <property type="match status" value="1"/>
</dbReference>
<evidence type="ECO:0000256" key="5">
    <source>
        <dbReference type="SAM" id="Phobius"/>
    </source>
</evidence>
<evidence type="ECO:0000256" key="3">
    <source>
        <dbReference type="ARBA" id="ARBA00022989"/>
    </source>
</evidence>
<comment type="subcellular location">
    <subcellularLocation>
        <location evidence="1">Membrane</location>
        <topology evidence="1">Multi-pass membrane protein</topology>
    </subcellularLocation>
</comment>
<feature type="transmembrane region" description="Helical" evidence="5">
    <location>
        <begin position="53"/>
        <end position="75"/>
    </location>
</feature>
<keyword evidence="3 5" id="KW-1133">Transmembrane helix</keyword>
<keyword evidence="8" id="KW-1185">Reference proteome</keyword>
<evidence type="ECO:0000256" key="2">
    <source>
        <dbReference type="ARBA" id="ARBA00022692"/>
    </source>
</evidence>
<reference evidence="7 8" key="1">
    <citation type="submission" date="2023-06" db="EMBL/GenBank/DDBJ databases">
        <title>Campylobacter magnum sp. nov., isolated from cecal contents of domestic pigs (Sus scrofa domesticus).</title>
        <authorList>
            <person name="Papic B."/>
            <person name="Gruntar I."/>
        </authorList>
    </citation>
    <scope>NUCLEOTIDE SEQUENCE [LARGE SCALE GENOMIC DNA]</scope>
    <source>
        <strain evidence="8">34484-21</strain>
    </source>
</reference>
<gene>
    <name evidence="7" type="ORF">Q2362_06715</name>
</gene>
<dbReference type="EMBL" id="JAULJQ010000007">
    <property type="protein sequence ID" value="MDO2409788.1"/>
    <property type="molecule type" value="Genomic_DNA"/>
</dbReference>
<dbReference type="PANTHER" id="PTHR10037:SF62">
    <property type="entry name" value="SODIUM CHANNEL PROTEIN 60E"/>
    <property type="match status" value="1"/>
</dbReference>
<keyword evidence="4 5" id="KW-0472">Membrane</keyword>
<organism evidence="7 8">
    <name type="scientific">Campylobacter magnus</name>
    <dbReference type="NCBI Taxonomy" id="3026462"/>
    <lineage>
        <taxon>Bacteria</taxon>
        <taxon>Pseudomonadati</taxon>
        <taxon>Campylobacterota</taxon>
        <taxon>Epsilonproteobacteria</taxon>
        <taxon>Campylobacterales</taxon>
        <taxon>Campylobacteraceae</taxon>
        <taxon>Campylobacter</taxon>
    </lineage>
</organism>
<dbReference type="RefSeq" id="WP_302244569.1">
    <property type="nucleotide sequence ID" value="NZ_JAULJQ010000007.1"/>
</dbReference>